<evidence type="ECO:0000313" key="3">
    <source>
        <dbReference type="EMBL" id="TDO03439.1"/>
    </source>
</evidence>
<dbReference type="RefSeq" id="WP_208111739.1">
    <property type="nucleotide sequence ID" value="NZ_SNWI01000003.1"/>
</dbReference>
<dbReference type="InterPro" id="IPR003476">
    <property type="entry name" value="Glyco_hydro_42"/>
</dbReference>
<feature type="domain" description="Beta-galactosidase trimerisation" evidence="2">
    <location>
        <begin position="390"/>
        <end position="574"/>
    </location>
</feature>
<evidence type="ECO:0000313" key="4">
    <source>
        <dbReference type="Proteomes" id="UP000294848"/>
    </source>
</evidence>
<dbReference type="Pfam" id="PF08532">
    <property type="entry name" value="Glyco_hydro_42M"/>
    <property type="match status" value="1"/>
</dbReference>
<name>A0A4V3BYP7_9BACT</name>
<sequence>MRLRKWFIPIVGSISVLVMLLICFPENVAGQIARDAVPVIGAQVFIEPGQTSEEIDNWFRILKENNMPLCRIRMFESYMRKEDGNWDFSLFDDAFEAADKYGIKVLATLFPYTEKTDIGGFKFPRDEAHLSEIENYIQQLVTHFKQYESLYGWVLINEPGSGAVPNDQLAQREYEKWLKGNFPKEETEQGYPILLDLTAQRFLKDYNTWYLEWIANEIRKYDSQNHLHVNNHAIFDLLAEYDFPAWQKFLSSLGGSAHPSWHFGLFGRDEYTLAMSANSEIIRSGSGSLPWIMTEIQGGNNTYSGMAPFCPTAEEITQWLWITIAAESKGGIFWSLNPRASGIEAGEWALLNFQNQPSDRLMAAKQVAAVLSKNAKLFAKAKEIDSGINLLYSRESFWAEKAMANPSTPFYEGRAPGAIMKSMLAYFEAYSEMGVNIGIKEFSEFDFAAENYSGQLLILSNQIAIPSARVSDLENFVAKGGKLIVDGLSAFFDENLHNTMKTKFPFENLFGGNISEFKVVGNLFKISMDKQELPAHLWRGSITLKTAEALAFNDTIPVASRNKFGAGEVVWIPSLVGNGARIQDDHAEFGKWLKSESFNLKDQPVCFGRPLKGMLMKTMKSGKSLLTVIINKSGSIQHVSLDFNHGEMSPELIFSDHASSNSVLSPNLIIHPEETLIIKWN</sequence>
<dbReference type="PANTHER" id="PTHR36447">
    <property type="entry name" value="BETA-GALACTOSIDASE GANA"/>
    <property type="match status" value="1"/>
</dbReference>
<dbReference type="PANTHER" id="PTHR36447:SF2">
    <property type="entry name" value="BETA-GALACTOSIDASE YESZ"/>
    <property type="match status" value="1"/>
</dbReference>
<dbReference type="SUPFAM" id="SSF52317">
    <property type="entry name" value="Class I glutamine amidotransferase-like"/>
    <property type="match status" value="1"/>
</dbReference>
<dbReference type="Proteomes" id="UP000294848">
    <property type="component" value="Unassembled WGS sequence"/>
</dbReference>
<dbReference type="GO" id="GO:0004565">
    <property type="term" value="F:beta-galactosidase activity"/>
    <property type="evidence" value="ECO:0007669"/>
    <property type="project" value="InterPro"/>
</dbReference>
<dbReference type="EMBL" id="SNWI01000003">
    <property type="protein sequence ID" value="TDO03439.1"/>
    <property type="molecule type" value="Genomic_DNA"/>
</dbReference>
<reference evidence="3 4" key="1">
    <citation type="submission" date="2019-03" db="EMBL/GenBank/DDBJ databases">
        <title>Freshwater and sediment microbial communities from various areas in North America, analyzing microbe dynamics in response to fracking.</title>
        <authorList>
            <person name="Lamendella R."/>
        </authorList>
    </citation>
    <scope>NUCLEOTIDE SEQUENCE [LARGE SCALE GENOMIC DNA]</scope>
    <source>
        <strain evidence="3 4">114D</strain>
    </source>
</reference>
<dbReference type="InterPro" id="IPR013738">
    <property type="entry name" value="Beta_galactosidase_Trimer"/>
</dbReference>
<dbReference type="GO" id="GO:0005975">
    <property type="term" value="P:carbohydrate metabolic process"/>
    <property type="evidence" value="ECO:0007669"/>
    <property type="project" value="InterPro"/>
</dbReference>
<keyword evidence="1" id="KW-1133">Transmembrane helix</keyword>
<dbReference type="Gene3D" id="3.40.50.880">
    <property type="match status" value="1"/>
</dbReference>
<comment type="caution">
    <text evidence="3">The sequence shown here is derived from an EMBL/GenBank/DDBJ whole genome shotgun (WGS) entry which is preliminary data.</text>
</comment>
<dbReference type="Gene3D" id="3.20.20.80">
    <property type="entry name" value="Glycosidases"/>
    <property type="match status" value="2"/>
</dbReference>
<feature type="transmembrane region" description="Helical" evidence="1">
    <location>
        <begin position="6"/>
        <end position="24"/>
    </location>
</feature>
<dbReference type="SUPFAM" id="SSF51445">
    <property type="entry name" value="(Trans)glycosidases"/>
    <property type="match status" value="1"/>
</dbReference>
<dbReference type="InterPro" id="IPR029062">
    <property type="entry name" value="Class_I_gatase-like"/>
</dbReference>
<dbReference type="AlphaFoldDB" id="A0A4V3BYP7"/>
<proteinExistence type="predicted"/>
<dbReference type="CDD" id="cd03143">
    <property type="entry name" value="A4_beta-galactosidase_middle_domain"/>
    <property type="match status" value="1"/>
</dbReference>
<protein>
    <submittedName>
        <fullName evidence="3">Beta-galactosidase</fullName>
    </submittedName>
</protein>
<organism evidence="3 4">
    <name type="scientific">Sunxiuqinia elliptica</name>
    <dbReference type="NCBI Taxonomy" id="655355"/>
    <lineage>
        <taxon>Bacteria</taxon>
        <taxon>Pseudomonadati</taxon>
        <taxon>Bacteroidota</taxon>
        <taxon>Bacteroidia</taxon>
        <taxon>Marinilabiliales</taxon>
        <taxon>Prolixibacteraceae</taxon>
        <taxon>Sunxiuqinia</taxon>
    </lineage>
</organism>
<keyword evidence="1" id="KW-0812">Transmembrane</keyword>
<accession>A0A4V3BYP7</accession>
<evidence type="ECO:0000256" key="1">
    <source>
        <dbReference type="SAM" id="Phobius"/>
    </source>
</evidence>
<keyword evidence="1" id="KW-0472">Membrane</keyword>
<dbReference type="InterPro" id="IPR017853">
    <property type="entry name" value="GH"/>
</dbReference>
<evidence type="ECO:0000259" key="2">
    <source>
        <dbReference type="Pfam" id="PF08532"/>
    </source>
</evidence>
<gene>
    <name evidence="3" type="ORF">DET52_103385</name>
</gene>